<dbReference type="Gene3D" id="1.10.260.40">
    <property type="entry name" value="lambda repressor-like DNA-binding domains"/>
    <property type="match status" value="1"/>
</dbReference>
<dbReference type="InterPro" id="IPR001387">
    <property type="entry name" value="Cro/C1-type_HTH"/>
</dbReference>
<dbReference type="EMBL" id="JAUSRD010000001">
    <property type="protein sequence ID" value="MDP9891055.1"/>
    <property type="molecule type" value="Genomic_DNA"/>
</dbReference>
<gene>
    <name evidence="1" type="ORF">J2W31_000151</name>
</gene>
<keyword evidence="1" id="KW-0238">DNA-binding</keyword>
<dbReference type="InterPro" id="IPR010982">
    <property type="entry name" value="Lambda_DNA-bd_dom_sf"/>
</dbReference>
<dbReference type="Proteomes" id="UP001242045">
    <property type="component" value="Unassembled WGS sequence"/>
</dbReference>
<protein>
    <submittedName>
        <fullName evidence="1">XRE-type DNA-binding protein</fullName>
    </submittedName>
</protein>
<sequence length="80" mass="8909">MKPRELVHALRAMGLTQKQIQERTGIPQPTVSKIGLGRVRDVMSRHYVALLTAYEHQVKVQAAAAVAPAPASFHWPRVNE</sequence>
<organism evidence="1 2">
    <name type="scientific">Variovorax boronicumulans</name>
    <dbReference type="NCBI Taxonomy" id="436515"/>
    <lineage>
        <taxon>Bacteria</taxon>
        <taxon>Pseudomonadati</taxon>
        <taxon>Pseudomonadota</taxon>
        <taxon>Betaproteobacteria</taxon>
        <taxon>Burkholderiales</taxon>
        <taxon>Comamonadaceae</taxon>
        <taxon>Variovorax</taxon>
    </lineage>
</organism>
<reference evidence="1" key="1">
    <citation type="submission" date="2023-07" db="EMBL/GenBank/DDBJ databases">
        <title>Sorghum-associated microbial communities from plants grown in Nebraska, USA.</title>
        <authorList>
            <person name="Schachtman D."/>
        </authorList>
    </citation>
    <scope>NUCLEOTIDE SEQUENCE</scope>
    <source>
        <strain evidence="1">DS3754</strain>
    </source>
</reference>
<comment type="caution">
    <text evidence="1">The sequence shown here is derived from an EMBL/GenBank/DDBJ whole genome shotgun (WGS) entry which is preliminary data.</text>
</comment>
<dbReference type="CDD" id="cd00093">
    <property type="entry name" value="HTH_XRE"/>
    <property type="match status" value="1"/>
</dbReference>
<dbReference type="GO" id="GO:0003677">
    <property type="term" value="F:DNA binding"/>
    <property type="evidence" value="ECO:0007669"/>
    <property type="project" value="UniProtKB-KW"/>
</dbReference>
<dbReference type="RefSeq" id="WP_306879224.1">
    <property type="nucleotide sequence ID" value="NZ_JAUSRD010000001.1"/>
</dbReference>
<name>A0AAW8CL34_9BURK</name>
<dbReference type="SUPFAM" id="SSF47413">
    <property type="entry name" value="lambda repressor-like DNA-binding domains"/>
    <property type="match status" value="1"/>
</dbReference>
<evidence type="ECO:0000313" key="2">
    <source>
        <dbReference type="Proteomes" id="UP001242045"/>
    </source>
</evidence>
<evidence type="ECO:0000313" key="1">
    <source>
        <dbReference type="EMBL" id="MDP9891055.1"/>
    </source>
</evidence>
<accession>A0AAW8CL34</accession>
<proteinExistence type="predicted"/>
<dbReference type="AlphaFoldDB" id="A0AAW8CL34"/>